<comment type="cofactor">
    <cofactor evidence="1 7">
        <name>pyridoxal 5'-phosphate</name>
        <dbReference type="ChEBI" id="CHEBI:597326"/>
    </cofactor>
</comment>
<dbReference type="InterPro" id="IPR000192">
    <property type="entry name" value="Aminotrans_V_dom"/>
</dbReference>
<dbReference type="InterPro" id="IPR015422">
    <property type="entry name" value="PyrdxlP-dep_Trfase_small"/>
</dbReference>
<dbReference type="OrthoDB" id="389074at2"/>
<evidence type="ECO:0000313" key="9">
    <source>
        <dbReference type="EMBL" id="GAK70007.1"/>
    </source>
</evidence>
<feature type="binding site" evidence="6">
    <location>
        <position position="319"/>
    </location>
    <ligand>
        <name>substrate</name>
    </ligand>
</feature>
<dbReference type="Proteomes" id="UP000028701">
    <property type="component" value="Unassembled WGS sequence"/>
</dbReference>
<feature type="modified residue" description="N6-(pyridoxal phosphate)lysine" evidence="7">
    <location>
        <position position="172"/>
    </location>
</feature>
<dbReference type="InterPro" id="IPR015421">
    <property type="entry name" value="PyrdxlP-dep_Trfase_major"/>
</dbReference>
<dbReference type="PANTHER" id="PTHR21152">
    <property type="entry name" value="AMINOTRANSFERASE CLASS V"/>
    <property type="match status" value="1"/>
</dbReference>
<dbReference type="eggNOG" id="COG0075">
    <property type="taxonomic scope" value="Bacteria"/>
</dbReference>
<dbReference type="InterPro" id="IPR024169">
    <property type="entry name" value="SP_NH2Trfase/AEP_transaminase"/>
</dbReference>
<dbReference type="GO" id="GO:0008453">
    <property type="term" value="F:alanine-glyoxylate transaminase activity"/>
    <property type="evidence" value="ECO:0007669"/>
    <property type="project" value="TreeGrafter"/>
</dbReference>
<evidence type="ECO:0000259" key="8">
    <source>
        <dbReference type="Pfam" id="PF00266"/>
    </source>
</evidence>
<evidence type="ECO:0000256" key="7">
    <source>
        <dbReference type="PIRSR" id="PIRSR000524-50"/>
    </source>
</evidence>
<dbReference type="GO" id="GO:0004760">
    <property type="term" value="F:L-serine-pyruvate transaminase activity"/>
    <property type="evidence" value="ECO:0007669"/>
    <property type="project" value="TreeGrafter"/>
</dbReference>
<keyword evidence="5 7" id="KW-0663">Pyridoxal phosphate</keyword>
<name>A0A081CTL1_9HYPH</name>
<dbReference type="Gene3D" id="3.90.1150.10">
    <property type="entry name" value="Aspartate Aminotransferase, domain 1"/>
    <property type="match status" value="1"/>
</dbReference>
<evidence type="ECO:0000256" key="3">
    <source>
        <dbReference type="ARBA" id="ARBA00022576"/>
    </source>
</evidence>
<dbReference type="Gene3D" id="3.40.640.10">
    <property type="entry name" value="Type I PLP-dependent aspartate aminotransferase-like (Major domain)"/>
    <property type="match status" value="1"/>
</dbReference>
<sequence>MPNRDWSHLLDIPSFPAENYAALADRLGTLMGTKNDVLLIQAEAVLALEATATSLAHPSLKALNIVTSPYGTWFGRWLERGGADVVNLSAEPAHPITLEAVSHHLDANPDIAILSLVHAESASGILNPLEEIVAHARQRSILTIVDAVASIGGHALEVDRLGIDIAVIGPQKALAGTAGLSALCVSQKAWEFLKRADAPRISMLSLLDQKEQWLDVGRHVLPGTPAPLEFFALQAALDRIESEGIQQVQQRHQLARDATRAGLLTLGAQLWAQDPSASALVTTAVLPLGMNPQTFLPRRTIAGADITPAVGPGTERLVRLNHTGQRATEEAVLANLTAFSHALAAHGHANDLGAALKTATGIYRRSWNV</sequence>
<reference evidence="9 10" key="1">
    <citation type="submission" date="2014-08" db="EMBL/GenBank/DDBJ databases">
        <title>Whole genome shotgun sequence of Rhizobium rubi NBRC 13261.</title>
        <authorList>
            <person name="Katano-Makiyama Y."/>
            <person name="Hosoyama A."/>
            <person name="Hashimoto M."/>
            <person name="Hosoyama Y."/>
            <person name="Noguchi M."/>
            <person name="Tsuchikane K."/>
            <person name="Uohara A."/>
            <person name="Ohji S."/>
            <person name="Ichikawa N."/>
            <person name="Kimura A."/>
            <person name="Yamazoe A."/>
            <person name="Fujita N."/>
        </authorList>
    </citation>
    <scope>NUCLEOTIDE SEQUENCE [LARGE SCALE GENOMIC DNA]</scope>
    <source>
        <strain evidence="9 10">NBRC 13261</strain>
    </source>
</reference>
<comment type="caution">
    <text evidence="9">The sequence shown here is derived from an EMBL/GenBank/DDBJ whole genome shotgun (WGS) entry which is preliminary data.</text>
</comment>
<keyword evidence="4 9" id="KW-0808">Transferase</keyword>
<evidence type="ECO:0000256" key="2">
    <source>
        <dbReference type="ARBA" id="ARBA00009236"/>
    </source>
</evidence>
<feature type="domain" description="Aminotransferase class V" evidence="8">
    <location>
        <begin position="47"/>
        <end position="273"/>
    </location>
</feature>
<dbReference type="SUPFAM" id="SSF53383">
    <property type="entry name" value="PLP-dependent transferases"/>
    <property type="match status" value="1"/>
</dbReference>
<dbReference type="PIRSF" id="PIRSF000524">
    <property type="entry name" value="SPT"/>
    <property type="match status" value="1"/>
</dbReference>
<evidence type="ECO:0000256" key="1">
    <source>
        <dbReference type="ARBA" id="ARBA00001933"/>
    </source>
</evidence>
<evidence type="ECO:0000313" key="10">
    <source>
        <dbReference type="Proteomes" id="UP000028701"/>
    </source>
</evidence>
<keyword evidence="3 9" id="KW-0032">Aminotransferase</keyword>
<evidence type="ECO:0000256" key="5">
    <source>
        <dbReference type="ARBA" id="ARBA00022898"/>
    </source>
</evidence>
<accession>A0A081CTL1</accession>
<comment type="similarity">
    <text evidence="2">Belongs to the class-V pyridoxal-phosphate-dependent aminotransferase family.</text>
</comment>
<dbReference type="PANTHER" id="PTHR21152:SF24">
    <property type="entry name" value="ALANINE--GLYOXYLATE AMINOTRANSFERASE 1"/>
    <property type="match status" value="1"/>
</dbReference>
<proteinExistence type="inferred from homology"/>
<dbReference type="InterPro" id="IPR015424">
    <property type="entry name" value="PyrdxlP-dep_Trfase"/>
</dbReference>
<gene>
    <name evidence="9" type="ORF">RRU01S_07_05360</name>
</gene>
<dbReference type="AlphaFoldDB" id="A0A081CTL1"/>
<dbReference type="RefSeq" id="WP_045229521.1">
    <property type="nucleotide sequence ID" value="NZ_BBJU01000007.1"/>
</dbReference>
<organism evidence="9 10">
    <name type="scientific">Agrobacterium rubi TR3 = NBRC 13261</name>
    <dbReference type="NCBI Taxonomy" id="1368415"/>
    <lineage>
        <taxon>Bacteria</taxon>
        <taxon>Pseudomonadati</taxon>
        <taxon>Pseudomonadota</taxon>
        <taxon>Alphaproteobacteria</taxon>
        <taxon>Hyphomicrobiales</taxon>
        <taxon>Rhizobiaceae</taxon>
        <taxon>Rhizobium/Agrobacterium group</taxon>
        <taxon>Agrobacterium</taxon>
    </lineage>
</organism>
<evidence type="ECO:0000256" key="6">
    <source>
        <dbReference type="PIRSR" id="PIRSR000524-1"/>
    </source>
</evidence>
<evidence type="ECO:0000256" key="4">
    <source>
        <dbReference type="ARBA" id="ARBA00022679"/>
    </source>
</evidence>
<dbReference type="EMBL" id="BBJU01000007">
    <property type="protein sequence ID" value="GAK70007.1"/>
    <property type="molecule type" value="Genomic_DNA"/>
</dbReference>
<dbReference type="Pfam" id="PF00266">
    <property type="entry name" value="Aminotran_5"/>
    <property type="match status" value="1"/>
</dbReference>
<protein>
    <submittedName>
        <fullName evidence="9">Putative aspartate aminotransferase</fullName>
    </submittedName>
</protein>
<dbReference type="GO" id="GO:0019265">
    <property type="term" value="P:glycine biosynthetic process, by transamination of glyoxylate"/>
    <property type="evidence" value="ECO:0007669"/>
    <property type="project" value="TreeGrafter"/>
</dbReference>